<evidence type="ECO:0000313" key="1">
    <source>
        <dbReference type="EMBL" id="TFK59318.1"/>
    </source>
</evidence>
<sequence length="286" mass="31573">MSPLTPLPPSPRAVMPEAMAVEEVTPEQAAPVESIFIEEGMPEEDPLEAEVFGSVNSSQSPSTSVSPSLSSTERAADWESQHRALRKRYLSCPYPARLGSKIMDVAAIARQGGVEVRVNGEMRVAANKVVAGEDFLRTFFLSGVGSGTGVDCLPVPIQLITSSLWWKNNADGLRRLQDMVFYNLGNRYAITVPFPISAVSSFIHYAMGGEWTDVHLFVDAIRLSEHWEAEATWARLFWKYAMDSPLGIRPWKWSALMNQMLRAEHVNGVMATPPLTFISGRISGMD</sequence>
<gene>
    <name evidence="1" type="ORF">BDN72DRAFT_905967</name>
</gene>
<proteinExistence type="predicted"/>
<protein>
    <submittedName>
        <fullName evidence="1">Uncharacterized protein</fullName>
    </submittedName>
</protein>
<organism evidence="1 2">
    <name type="scientific">Pluteus cervinus</name>
    <dbReference type="NCBI Taxonomy" id="181527"/>
    <lineage>
        <taxon>Eukaryota</taxon>
        <taxon>Fungi</taxon>
        <taxon>Dikarya</taxon>
        <taxon>Basidiomycota</taxon>
        <taxon>Agaricomycotina</taxon>
        <taxon>Agaricomycetes</taxon>
        <taxon>Agaricomycetidae</taxon>
        <taxon>Agaricales</taxon>
        <taxon>Pluteineae</taxon>
        <taxon>Pluteaceae</taxon>
        <taxon>Pluteus</taxon>
    </lineage>
</organism>
<evidence type="ECO:0000313" key="2">
    <source>
        <dbReference type="Proteomes" id="UP000308600"/>
    </source>
</evidence>
<reference evidence="1 2" key="1">
    <citation type="journal article" date="2019" name="Nat. Ecol. Evol.">
        <title>Megaphylogeny resolves global patterns of mushroom evolution.</title>
        <authorList>
            <person name="Varga T."/>
            <person name="Krizsan K."/>
            <person name="Foldi C."/>
            <person name="Dima B."/>
            <person name="Sanchez-Garcia M."/>
            <person name="Sanchez-Ramirez S."/>
            <person name="Szollosi G.J."/>
            <person name="Szarkandi J.G."/>
            <person name="Papp V."/>
            <person name="Albert L."/>
            <person name="Andreopoulos W."/>
            <person name="Angelini C."/>
            <person name="Antonin V."/>
            <person name="Barry K.W."/>
            <person name="Bougher N.L."/>
            <person name="Buchanan P."/>
            <person name="Buyck B."/>
            <person name="Bense V."/>
            <person name="Catcheside P."/>
            <person name="Chovatia M."/>
            <person name="Cooper J."/>
            <person name="Damon W."/>
            <person name="Desjardin D."/>
            <person name="Finy P."/>
            <person name="Geml J."/>
            <person name="Haridas S."/>
            <person name="Hughes K."/>
            <person name="Justo A."/>
            <person name="Karasinski D."/>
            <person name="Kautmanova I."/>
            <person name="Kiss B."/>
            <person name="Kocsube S."/>
            <person name="Kotiranta H."/>
            <person name="LaButti K.M."/>
            <person name="Lechner B.E."/>
            <person name="Liimatainen K."/>
            <person name="Lipzen A."/>
            <person name="Lukacs Z."/>
            <person name="Mihaltcheva S."/>
            <person name="Morgado L.N."/>
            <person name="Niskanen T."/>
            <person name="Noordeloos M.E."/>
            <person name="Ohm R.A."/>
            <person name="Ortiz-Santana B."/>
            <person name="Ovrebo C."/>
            <person name="Racz N."/>
            <person name="Riley R."/>
            <person name="Savchenko A."/>
            <person name="Shiryaev A."/>
            <person name="Soop K."/>
            <person name="Spirin V."/>
            <person name="Szebenyi C."/>
            <person name="Tomsovsky M."/>
            <person name="Tulloss R.E."/>
            <person name="Uehling J."/>
            <person name="Grigoriev I.V."/>
            <person name="Vagvolgyi C."/>
            <person name="Papp T."/>
            <person name="Martin F.M."/>
            <person name="Miettinen O."/>
            <person name="Hibbett D.S."/>
            <person name="Nagy L.G."/>
        </authorList>
    </citation>
    <scope>NUCLEOTIDE SEQUENCE [LARGE SCALE GENOMIC DNA]</scope>
    <source>
        <strain evidence="1 2">NL-1719</strain>
    </source>
</reference>
<keyword evidence="2" id="KW-1185">Reference proteome</keyword>
<dbReference type="EMBL" id="ML209018">
    <property type="protein sequence ID" value="TFK59318.1"/>
    <property type="molecule type" value="Genomic_DNA"/>
</dbReference>
<dbReference type="Proteomes" id="UP000308600">
    <property type="component" value="Unassembled WGS sequence"/>
</dbReference>
<name>A0ACD3A0E3_9AGAR</name>
<accession>A0ACD3A0E3</accession>